<organism evidence="4 5">
    <name type="scientific">Streptomyces ureilyticus</name>
    <dbReference type="NCBI Taxonomy" id="1775131"/>
    <lineage>
        <taxon>Bacteria</taxon>
        <taxon>Bacillati</taxon>
        <taxon>Actinomycetota</taxon>
        <taxon>Actinomycetes</taxon>
        <taxon>Kitasatosporales</taxon>
        <taxon>Streptomycetaceae</taxon>
        <taxon>Streptomyces</taxon>
    </lineage>
</organism>
<feature type="domain" description="Enoyl reductase (ER)" evidence="3">
    <location>
        <begin position="7"/>
        <end position="311"/>
    </location>
</feature>
<dbReference type="PANTHER" id="PTHR48106">
    <property type="entry name" value="QUINONE OXIDOREDUCTASE PIG3-RELATED"/>
    <property type="match status" value="1"/>
</dbReference>
<evidence type="ECO:0000256" key="2">
    <source>
        <dbReference type="ARBA" id="ARBA00023002"/>
    </source>
</evidence>
<dbReference type="InterPro" id="IPR020843">
    <property type="entry name" value="ER"/>
</dbReference>
<evidence type="ECO:0000259" key="3">
    <source>
        <dbReference type="SMART" id="SM00829"/>
    </source>
</evidence>
<proteinExistence type="predicted"/>
<dbReference type="InterPro" id="IPR036291">
    <property type="entry name" value="NAD(P)-bd_dom_sf"/>
</dbReference>
<dbReference type="CDD" id="cd05286">
    <property type="entry name" value="QOR2"/>
    <property type="match status" value="1"/>
</dbReference>
<dbReference type="PANTHER" id="PTHR48106:SF13">
    <property type="entry name" value="QUINONE OXIDOREDUCTASE-RELATED"/>
    <property type="match status" value="1"/>
</dbReference>
<dbReference type="PROSITE" id="PS01162">
    <property type="entry name" value="QOR_ZETA_CRYSTAL"/>
    <property type="match status" value="1"/>
</dbReference>
<gene>
    <name evidence="4" type="ORF">G6048_33980</name>
</gene>
<dbReference type="SMART" id="SM00829">
    <property type="entry name" value="PKS_ER"/>
    <property type="match status" value="1"/>
</dbReference>
<dbReference type="Proteomes" id="UP001518140">
    <property type="component" value="Unassembled WGS sequence"/>
</dbReference>
<dbReference type="Gene3D" id="3.90.180.10">
    <property type="entry name" value="Medium-chain alcohol dehydrogenases, catalytic domain"/>
    <property type="match status" value="1"/>
</dbReference>
<dbReference type="InterPro" id="IPR013149">
    <property type="entry name" value="ADH-like_C"/>
</dbReference>
<dbReference type="InterPro" id="IPR002364">
    <property type="entry name" value="Quin_OxRdtase/zeta-crystal_CS"/>
</dbReference>
<evidence type="ECO:0000256" key="1">
    <source>
        <dbReference type="ARBA" id="ARBA00022857"/>
    </source>
</evidence>
<dbReference type="Gene3D" id="3.40.50.720">
    <property type="entry name" value="NAD(P)-binding Rossmann-like Domain"/>
    <property type="match status" value="1"/>
</dbReference>
<dbReference type="Pfam" id="PF08240">
    <property type="entry name" value="ADH_N"/>
    <property type="match status" value="1"/>
</dbReference>
<evidence type="ECO:0000313" key="5">
    <source>
        <dbReference type="Proteomes" id="UP001518140"/>
    </source>
</evidence>
<dbReference type="Pfam" id="PF00107">
    <property type="entry name" value="ADH_zinc_N"/>
    <property type="match status" value="1"/>
</dbReference>
<dbReference type="InterPro" id="IPR011032">
    <property type="entry name" value="GroES-like_sf"/>
</dbReference>
<sequence length="313" mass="33476">MVVGEHGGPDVLEVHNLDLPEVAGDQVLVKVAYAGVNYVDIYQREGVYPRQVPFVPGGEGAGRVLEVGAEVSGLSAGDRVAWQGAPGAYARYVSVPASQLLRIPDEVTDEQAAALPLQGLTAHYLATSSYAIHPGDTVLIHAGAGGVGLLLTQIAKIRGATVITTVSTPGKAEVSRAAGADQVLGYDDFHEELSEQGVHAVYDGVGRSTFERSLKALRRRGTLVLYGGSSGHVASVDPRRLTEGGSLTLKRPTLRDFVVDRPELESRFQDLLDWLIEGRLHLHIHRHYPLVDAKDAHRALASRDTVGKLLLAP</sequence>
<dbReference type="InterPro" id="IPR047618">
    <property type="entry name" value="QOR-like"/>
</dbReference>
<dbReference type="EMBL" id="JAAKZX010000150">
    <property type="protein sequence ID" value="NGO46920.1"/>
    <property type="molecule type" value="Genomic_DNA"/>
</dbReference>
<accession>A0ABX0E0E7</accession>
<reference evidence="4 5" key="1">
    <citation type="submission" date="2020-02" db="EMBL/GenBank/DDBJ databases">
        <title>Whole-genome analyses of novel actinobacteria.</title>
        <authorList>
            <person name="Sahin N."/>
            <person name="Tokatli A."/>
        </authorList>
    </citation>
    <scope>NUCLEOTIDE SEQUENCE [LARGE SCALE GENOMIC DNA]</scope>
    <source>
        <strain evidence="4 5">YC419</strain>
    </source>
</reference>
<protein>
    <submittedName>
        <fullName evidence="4">Quinone oxidoreductase</fullName>
    </submittedName>
</protein>
<dbReference type="InterPro" id="IPR013154">
    <property type="entry name" value="ADH-like_N"/>
</dbReference>
<evidence type="ECO:0000313" key="4">
    <source>
        <dbReference type="EMBL" id="NGO46920.1"/>
    </source>
</evidence>
<keyword evidence="1" id="KW-0521">NADP</keyword>
<comment type="caution">
    <text evidence="4">The sequence shown here is derived from an EMBL/GenBank/DDBJ whole genome shotgun (WGS) entry which is preliminary data.</text>
</comment>
<dbReference type="SUPFAM" id="SSF50129">
    <property type="entry name" value="GroES-like"/>
    <property type="match status" value="1"/>
</dbReference>
<name>A0ABX0E0E7_9ACTN</name>
<keyword evidence="5" id="KW-1185">Reference proteome</keyword>
<dbReference type="SUPFAM" id="SSF51735">
    <property type="entry name" value="NAD(P)-binding Rossmann-fold domains"/>
    <property type="match status" value="1"/>
</dbReference>
<keyword evidence="2" id="KW-0560">Oxidoreductase</keyword>